<dbReference type="AlphaFoldDB" id="D4BSI1"/>
<feature type="non-terminal residue" evidence="2">
    <location>
        <position position="243"/>
    </location>
</feature>
<protein>
    <submittedName>
        <fullName evidence="2">Uncharacterized protein</fullName>
    </submittedName>
</protein>
<name>D4BSI1_BIFBR</name>
<evidence type="ECO:0000256" key="1">
    <source>
        <dbReference type="SAM" id="MobiDB-lite"/>
    </source>
</evidence>
<feature type="region of interest" description="Disordered" evidence="1">
    <location>
        <begin position="197"/>
        <end position="217"/>
    </location>
</feature>
<evidence type="ECO:0000313" key="2">
    <source>
        <dbReference type="EMBL" id="EFE88078.1"/>
    </source>
</evidence>
<dbReference type="HOGENOM" id="CLU_1144606_0_0_11"/>
<sequence length="243" mass="26753">MTHPSLHLGGRKVQIWPVTPFYGSTETVLDPTIPVEPMQLVAPAPPLEQVQPLLVNLYGVPPIFVPMPTLCSRVFQNIAPVNSVRTRSSDLTMHFLTYARTSAIPDETNIGIRRLGPSGETIINLWGIWIDVEAAPPGGGQVLRGNGGNSFCTCDLFDLILQQNLPLIILHCSLTIITLTVENRNIRRRYRLYPRAGRRDGARNSAQGHGGGGHQHAGMMQGVPTTFVYPTQLGYNHIQFSSR</sequence>
<evidence type="ECO:0000313" key="3">
    <source>
        <dbReference type="Proteomes" id="UP000003191"/>
    </source>
</evidence>
<organism evidence="2 3">
    <name type="scientific">Bifidobacterium breve DSM 20213 = JCM 1192</name>
    <dbReference type="NCBI Taxonomy" id="518634"/>
    <lineage>
        <taxon>Bacteria</taxon>
        <taxon>Bacillati</taxon>
        <taxon>Actinomycetota</taxon>
        <taxon>Actinomycetes</taxon>
        <taxon>Bifidobacteriales</taxon>
        <taxon>Bifidobacteriaceae</taxon>
        <taxon>Bifidobacterium</taxon>
    </lineage>
</organism>
<reference evidence="2 3" key="1">
    <citation type="submission" date="2010-02" db="EMBL/GenBank/DDBJ databases">
        <authorList>
            <person name="Weinstock G."/>
            <person name="Sodergren E."/>
            <person name="Clifton S."/>
            <person name="Fulton L."/>
            <person name="Fulton B."/>
            <person name="Courtney L."/>
            <person name="Fronick C."/>
            <person name="Harrison M."/>
            <person name="Strong C."/>
            <person name="Farmer C."/>
            <person name="Delahaunty K."/>
            <person name="Markovic C."/>
            <person name="Hall O."/>
            <person name="Minx P."/>
            <person name="Tomlinson C."/>
            <person name="Mitreva M."/>
            <person name="Nelson J."/>
            <person name="Hou S."/>
            <person name="Wollam A."/>
            <person name="Pepin K.H."/>
            <person name="Johnson M."/>
            <person name="Bhonagiri V."/>
            <person name="Zhang X."/>
            <person name="Suruliraj S."/>
            <person name="Warren W."/>
            <person name="Chinwalla A."/>
            <person name="Mardis E.R."/>
            <person name="Wilson R.K."/>
        </authorList>
    </citation>
    <scope>NUCLEOTIDE SEQUENCE [LARGE SCALE GENOMIC DNA]</scope>
    <source>
        <strain evidence="2 3">DSM 20213</strain>
    </source>
</reference>
<comment type="caution">
    <text evidence="2">The sequence shown here is derived from an EMBL/GenBank/DDBJ whole genome shotgun (WGS) entry which is preliminary data.</text>
</comment>
<accession>D4BSI1</accession>
<dbReference type="Proteomes" id="UP000003191">
    <property type="component" value="Unassembled WGS sequence"/>
</dbReference>
<keyword evidence="3" id="KW-1185">Reference proteome</keyword>
<gene>
    <name evidence="2" type="ORF">BIFBRE_05073</name>
</gene>
<proteinExistence type="predicted"/>
<dbReference type="EMBL" id="ACCG02000034">
    <property type="protein sequence ID" value="EFE88078.1"/>
    <property type="molecule type" value="Genomic_DNA"/>
</dbReference>